<reference evidence="1" key="2">
    <citation type="submission" date="2020-05" db="UniProtKB">
        <authorList>
            <consortium name="EnsemblMetazoa"/>
        </authorList>
    </citation>
    <scope>IDENTIFICATION</scope>
    <source>
        <strain evidence="1">Epiroticus2</strain>
    </source>
</reference>
<dbReference type="VEuPathDB" id="VectorBase:AEPI000043"/>
<keyword evidence="2" id="KW-1185">Reference proteome</keyword>
<dbReference type="EnsemblMetazoa" id="AEPI000043-RA">
    <property type="protein sequence ID" value="AEPI000043-PA"/>
    <property type="gene ID" value="AEPI000043"/>
</dbReference>
<name>A0A182NZG3_9DIPT</name>
<sequence>MPVSTAGFVRAKAKVFSASERGFQQLEAQLSPYIDPTGELRVGRRLRNADLPEEGRHPAILSAKHPLSVLLAEACHLQLLHAGPQLWYPDYIQQLQARAKHSNQSASDH</sequence>
<accession>A0A182NZG3</accession>
<reference evidence="2" key="1">
    <citation type="submission" date="2013-03" db="EMBL/GenBank/DDBJ databases">
        <title>The Genome Sequence of Anopheles epiroticus epiroticus2.</title>
        <authorList>
            <consortium name="The Broad Institute Genomics Platform"/>
            <person name="Neafsey D.E."/>
            <person name="Howell P."/>
            <person name="Walker B."/>
            <person name="Young S.K."/>
            <person name="Zeng Q."/>
            <person name="Gargeya S."/>
            <person name="Fitzgerald M."/>
            <person name="Haas B."/>
            <person name="Abouelleil A."/>
            <person name="Allen A.W."/>
            <person name="Alvarado L."/>
            <person name="Arachchi H.M."/>
            <person name="Berlin A.M."/>
            <person name="Chapman S.B."/>
            <person name="Gainer-Dewar J."/>
            <person name="Goldberg J."/>
            <person name="Griggs A."/>
            <person name="Gujja S."/>
            <person name="Hansen M."/>
            <person name="Howarth C."/>
            <person name="Imamovic A."/>
            <person name="Ireland A."/>
            <person name="Larimer J."/>
            <person name="McCowan C."/>
            <person name="Murphy C."/>
            <person name="Pearson M."/>
            <person name="Poon T.W."/>
            <person name="Priest M."/>
            <person name="Roberts A."/>
            <person name="Saif S."/>
            <person name="Shea T."/>
            <person name="Sisk P."/>
            <person name="Sykes S."/>
            <person name="Wortman J."/>
            <person name="Nusbaum C."/>
            <person name="Birren B."/>
        </authorList>
    </citation>
    <scope>NUCLEOTIDE SEQUENCE [LARGE SCALE GENOMIC DNA]</scope>
    <source>
        <strain evidence="2">Epiroticus2</strain>
    </source>
</reference>
<dbReference type="AlphaFoldDB" id="A0A182NZG3"/>
<evidence type="ECO:0000313" key="1">
    <source>
        <dbReference type="EnsemblMetazoa" id="AEPI000043-PA"/>
    </source>
</evidence>
<protein>
    <submittedName>
        <fullName evidence="1">Uncharacterized protein</fullName>
    </submittedName>
</protein>
<organism evidence="1 2">
    <name type="scientific">Anopheles epiroticus</name>
    <dbReference type="NCBI Taxonomy" id="199890"/>
    <lineage>
        <taxon>Eukaryota</taxon>
        <taxon>Metazoa</taxon>
        <taxon>Ecdysozoa</taxon>
        <taxon>Arthropoda</taxon>
        <taxon>Hexapoda</taxon>
        <taxon>Insecta</taxon>
        <taxon>Pterygota</taxon>
        <taxon>Neoptera</taxon>
        <taxon>Endopterygota</taxon>
        <taxon>Diptera</taxon>
        <taxon>Nematocera</taxon>
        <taxon>Culicoidea</taxon>
        <taxon>Culicidae</taxon>
        <taxon>Anophelinae</taxon>
        <taxon>Anopheles</taxon>
    </lineage>
</organism>
<evidence type="ECO:0000313" key="2">
    <source>
        <dbReference type="Proteomes" id="UP000075885"/>
    </source>
</evidence>
<dbReference type="Proteomes" id="UP000075885">
    <property type="component" value="Unassembled WGS sequence"/>
</dbReference>
<proteinExistence type="predicted"/>